<accession>A0A370TQE4</accession>
<comment type="caution">
    <text evidence="1">The sequence shown here is derived from an EMBL/GenBank/DDBJ whole genome shotgun (WGS) entry which is preliminary data.</text>
</comment>
<reference evidence="1 2" key="1">
    <citation type="journal article" date="2018" name="IMA Fungus">
        <title>IMA Genome-F 9: Draft genome sequence of Annulohypoxylon stygium, Aspergillus mulundensis, Berkeleyomyces basicola (syn. Thielaviopsis basicola), Ceratocystis smalleyi, two Cercospora beticola strains, Coleophoma cylindrospora, Fusarium fracticaudum, Phialophora cf. hyalina, and Morchella septimelata.</title>
        <authorList>
            <person name="Wingfield B.D."/>
            <person name="Bills G.F."/>
            <person name="Dong Y."/>
            <person name="Huang W."/>
            <person name="Nel W.J."/>
            <person name="Swalarsk-Parry B.S."/>
            <person name="Vaghefi N."/>
            <person name="Wilken P.M."/>
            <person name="An Z."/>
            <person name="de Beer Z.W."/>
            <person name="De Vos L."/>
            <person name="Chen L."/>
            <person name="Duong T.A."/>
            <person name="Gao Y."/>
            <person name="Hammerbacher A."/>
            <person name="Kikkert J.R."/>
            <person name="Li Y."/>
            <person name="Li H."/>
            <person name="Li K."/>
            <person name="Li Q."/>
            <person name="Liu X."/>
            <person name="Ma X."/>
            <person name="Naidoo K."/>
            <person name="Pethybridge S.J."/>
            <person name="Sun J."/>
            <person name="Steenkamp E.T."/>
            <person name="van der Nest M.A."/>
            <person name="van Wyk S."/>
            <person name="Wingfield M.J."/>
            <person name="Xiong C."/>
            <person name="Yue Q."/>
            <person name="Zhang X."/>
        </authorList>
    </citation>
    <scope>NUCLEOTIDE SEQUENCE [LARGE SCALE GENOMIC DNA]</scope>
    <source>
        <strain evidence="1 2">BP 5553</strain>
    </source>
</reference>
<proteinExistence type="predicted"/>
<dbReference type="EMBL" id="NPIC01000003">
    <property type="protein sequence ID" value="RDL37738.1"/>
    <property type="molecule type" value="Genomic_DNA"/>
</dbReference>
<gene>
    <name evidence="1" type="ORF">BP5553_05171</name>
</gene>
<evidence type="ECO:0000313" key="1">
    <source>
        <dbReference type="EMBL" id="RDL37738.1"/>
    </source>
</evidence>
<dbReference type="Proteomes" id="UP000254866">
    <property type="component" value="Unassembled WGS sequence"/>
</dbReference>
<dbReference type="GeneID" id="43598020"/>
<protein>
    <submittedName>
        <fullName evidence="1">Uncharacterized protein</fullName>
    </submittedName>
</protein>
<organism evidence="1 2">
    <name type="scientific">Venustampulla echinocandica</name>
    <dbReference type="NCBI Taxonomy" id="2656787"/>
    <lineage>
        <taxon>Eukaryota</taxon>
        <taxon>Fungi</taxon>
        <taxon>Dikarya</taxon>
        <taxon>Ascomycota</taxon>
        <taxon>Pezizomycotina</taxon>
        <taxon>Leotiomycetes</taxon>
        <taxon>Helotiales</taxon>
        <taxon>Pleuroascaceae</taxon>
        <taxon>Venustampulla</taxon>
    </lineage>
</organism>
<evidence type="ECO:0000313" key="2">
    <source>
        <dbReference type="Proteomes" id="UP000254866"/>
    </source>
</evidence>
<name>A0A370TQE4_9HELO</name>
<dbReference type="RefSeq" id="XP_031870394.1">
    <property type="nucleotide sequence ID" value="XM_032013794.1"/>
</dbReference>
<dbReference type="AlphaFoldDB" id="A0A370TQE4"/>
<sequence>MANHHYSVNYTAMNGEIVSYQMVPKIPDKEIFSKLDFPAPEPAPEPAPDMVPKTLKKKLEDELDIRERSTIEVVHGLPPWDGLYIDADDEKEPTKEEMEKCVAAAAAAKLVRQKWVVEEKRRAKAEKEKAATEICHPATKQ</sequence>
<keyword evidence="2" id="KW-1185">Reference proteome</keyword>